<feature type="domain" description="Rapamycin-insensitive companion of mTOR" evidence="5">
    <location>
        <begin position="1139"/>
        <end position="1211"/>
    </location>
</feature>
<evidence type="ECO:0000256" key="2">
    <source>
        <dbReference type="SAM" id="MobiDB-lite"/>
    </source>
</evidence>
<dbReference type="Pfam" id="PF14664">
    <property type="entry name" value="RICTOR_N"/>
    <property type="match status" value="1"/>
</dbReference>
<dbReference type="SMART" id="SM01307">
    <property type="entry name" value="RICTOR_M"/>
    <property type="match status" value="1"/>
</dbReference>
<feature type="compositionally biased region" description="Basic and acidic residues" evidence="2">
    <location>
        <begin position="209"/>
        <end position="218"/>
    </location>
</feature>
<dbReference type="Pfam" id="PF14663">
    <property type="entry name" value="RasGEF_N_2"/>
    <property type="match status" value="1"/>
</dbReference>
<evidence type="ECO:0000313" key="6">
    <source>
        <dbReference type="EMBL" id="PAV17121.1"/>
    </source>
</evidence>
<accession>A0A286UC04</accession>
<organism evidence="6 7">
    <name type="scientific">Pyrrhoderma noxium</name>
    <dbReference type="NCBI Taxonomy" id="2282107"/>
    <lineage>
        <taxon>Eukaryota</taxon>
        <taxon>Fungi</taxon>
        <taxon>Dikarya</taxon>
        <taxon>Basidiomycota</taxon>
        <taxon>Agaricomycotina</taxon>
        <taxon>Agaricomycetes</taxon>
        <taxon>Hymenochaetales</taxon>
        <taxon>Hymenochaetaceae</taxon>
        <taxon>Pyrrhoderma</taxon>
    </lineage>
</organism>
<feature type="compositionally biased region" description="Acidic residues" evidence="2">
    <location>
        <begin position="1383"/>
        <end position="1394"/>
    </location>
</feature>
<dbReference type="Pfam" id="PF14666">
    <property type="entry name" value="RICTOR_M"/>
    <property type="match status" value="1"/>
</dbReference>
<dbReference type="InterPro" id="IPR028268">
    <property type="entry name" value="Pianissimo_fam"/>
</dbReference>
<feature type="compositionally biased region" description="Low complexity" evidence="2">
    <location>
        <begin position="35"/>
        <end position="49"/>
    </location>
</feature>
<dbReference type="SMART" id="SM01308">
    <property type="entry name" value="RICTOR_N"/>
    <property type="match status" value="1"/>
</dbReference>
<comment type="similarity">
    <text evidence="1">Belongs to the RICTOR family.</text>
</comment>
<dbReference type="InterPro" id="IPR029451">
    <property type="entry name" value="RICTOR_M"/>
</dbReference>
<dbReference type="InterPro" id="IPR016024">
    <property type="entry name" value="ARM-type_fold"/>
</dbReference>
<evidence type="ECO:0000259" key="3">
    <source>
        <dbReference type="SMART" id="SM01307"/>
    </source>
</evidence>
<name>A0A286UC04_9AGAM</name>
<gene>
    <name evidence="6" type="ORF">PNOK_0718500</name>
</gene>
<dbReference type="InterPro" id="IPR036274">
    <property type="entry name" value="HR1_rpt_sf"/>
</dbReference>
<dbReference type="SUPFAM" id="SSF46585">
    <property type="entry name" value="HR1 repeat"/>
    <property type="match status" value="1"/>
</dbReference>
<dbReference type="SMART" id="SM01310">
    <property type="entry name" value="RICTOR_V"/>
    <property type="match status" value="1"/>
</dbReference>
<dbReference type="EMBL" id="NBII01000007">
    <property type="protein sequence ID" value="PAV17121.1"/>
    <property type="molecule type" value="Genomic_DNA"/>
</dbReference>
<feature type="compositionally biased region" description="Low complexity" evidence="2">
    <location>
        <begin position="254"/>
        <end position="266"/>
    </location>
</feature>
<feature type="region of interest" description="Disordered" evidence="2">
    <location>
        <begin position="1344"/>
        <end position="1457"/>
    </location>
</feature>
<dbReference type="SMART" id="SM01303">
    <property type="entry name" value="RasGEF_N_2"/>
    <property type="match status" value="1"/>
</dbReference>
<dbReference type="Gene3D" id="1.10.287.160">
    <property type="entry name" value="HR1 repeat"/>
    <property type="match status" value="1"/>
</dbReference>
<dbReference type="GO" id="GO:0038203">
    <property type="term" value="P:TORC2 signaling"/>
    <property type="evidence" value="ECO:0007669"/>
    <property type="project" value="TreeGrafter"/>
</dbReference>
<dbReference type="Proteomes" id="UP000217199">
    <property type="component" value="Unassembled WGS sequence"/>
</dbReference>
<feature type="region of interest" description="Disordered" evidence="2">
    <location>
        <begin position="23"/>
        <end position="67"/>
    </location>
</feature>
<feature type="compositionally biased region" description="Polar residues" evidence="2">
    <location>
        <begin position="50"/>
        <end position="67"/>
    </location>
</feature>
<feature type="compositionally biased region" description="Basic and acidic residues" evidence="2">
    <location>
        <begin position="1395"/>
        <end position="1408"/>
    </location>
</feature>
<evidence type="ECO:0000256" key="1">
    <source>
        <dbReference type="ARBA" id="ARBA00008878"/>
    </source>
</evidence>
<evidence type="ECO:0000259" key="5">
    <source>
        <dbReference type="SMART" id="SM01310"/>
    </source>
</evidence>
<feature type="compositionally biased region" description="Basic and acidic residues" evidence="2">
    <location>
        <begin position="1421"/>
        <end position="1441"/>
    </location>
</feature>
<feature type="domain" description="Rapamycin-insensitive companion of mTOR middle" evidence="3">
    <location>
        <begin position="740"/>
        <end position="968"/>
    </location>
</feature>
<keyword evidence="7" id="KW-1185">Reference proteome</keyword>
<evidence type="ECO:0000313" key="7">
    <source>
        <dbReference type="Proteomes" id="UP000217199"/>
    </source>
</evidence>
<dbReference type="InterPro" id="IPR029453">
    <property type="entry name" value="Rictor_IV"/>
</dbReference>
<dbReference type="InterPro" id="IPR028267">
    <property type="entry name" value="Pianissimo_N"/>
</dbReference>
<reference evidence="6 7" key="1">
    <citation type="journal article" date="2017" name="Mol. Ecol.">
        <title>Comparative and population genomic landscape of Phellinus noxius: A hypervariable fungus causing root rot in trees.</title>
        <authorList>
            <person name="Chung C.L."/>
            <person name="Lee T.J."/>
            <person name="Akiba M."/>
            <person name="Lee H.H."/>
            <person name="Kuo T.H."/>
            <person name="Liu D."/>
            <person name="Ke H.M."/>
            <person name="Yokoi T."/>
            <person name="Roa M.B."/>
            <person name="Lu M.J."/>
            <person name="Chang Y.Y."/>
            <person name="Ann P.J."/>
            <person name="Tsai J.N."/>
            <person name="Chen C.Y."/>
            <person name="Tzean S.S."/>
            <person name="Ota Y."/>
            <person name="Hattori T."/>
            <person name="Sahashi N."/>
            <person name="Liou R.F."/>
            <person name="Kikuchi T."/>
            <person name="Tsai I.J."/>
        </authorList>
    </citation>
    <scope>NUCLEOTIDE SEQUENCE [LARGE SCALE GENOMIC DNA]</scope>
    <source>
        <strain evidence="6 7">FFPRI411160</strain>
    </source>
</reference>
<comment type="caution">
    <text evidence="6">The sequence shown here is derived from an EMBL/GenBank/DDBJ whole genome shotgun (WGS) entry which is preliminary data.</text>
</comment>
<dbReference type="GO" id="GO:0031932">
    <property type="term" value="C:TORC2 complex"/>
    <property type="evidence" value="ECO:0007669"/>
    <property type="project" value="InterPro"/>
</dbReference>
<dbReference type="SUPFAM" id="SSF48371">
    <property type="entry name" value="ARM repeat"/>
    <property type="match status" value="1"/>
</dbReference>
<proteinExistence type="inferred from homology"/>
<evidence type="ECO:0000259" key="4">
    <source>
        <dbReference type="SMART" id="SM01308"/>
    </source>
</evidence>
<dbReference type="PANTHER" id="PTHR13298">
    <property type="entry name" value="CYTOSOLIC REGULATOR PIANISSIMO"/>
    <property type="match status" value="1"/>
</dbReference>
<feature type="domain" description="Rapamycin-insensitive companion of mTOR N-terminal" evidence="4">
    <location>
        <begin position="281"/>
        <end position="656"/>
    </location>
</feature>
<dbReference type="Pfam" id="PF14668">
    <property type="entry name" value="RICTOR_V"/>
    <property type="match status" value="1"/>
</dbReference>
<dbReference type="STRING" id="2282107.A0A286UC04"/>
<feature type="region of interest" description="Disordered" evidence="2">
    <location>
        <begin position="179"/>
        <end position="218"/>
    </location>
</feature>
<feature type="region of interest" description="Disordered" evidence="2">
    <location>
        <begin position="254"/>
        <end position="273"/>
    </location>
</feature>
<dbReference type="OrthoDB" id="271111at2759"/>
<dbReference type="PANTHER" id="PTHR13298:SF11">
    <property type="entry name" value="RAPAMYCIN-INSENSITIVE COMPANION OF MTOR"/>
    <property type="match status" value="1"/>
</dbReference>
<sequence length="1473" mass="164180">MPGINAENGNGLVVPRPSLDDANTNAAVGGGGGSTVTTTTTTTSGGANSMWANNTGRSSLESSRTGVSRSGNLNVMMHSNNNPNSSVGSSILSTMGGMGGTSDNDTEVSIGISFPEIDGRDPQEQLETLKEMLEKTTRIKEGAVNFLKMDIDDSIRKRVESELGQANGRIHAINKAIDAVQNKRKKPSGPRNQSPVVGRLRPDAGQSLQREDGGEDLRSAKQQATLLLKTLKSYARSPLLSGGGSNTSMPSLVAATTASSASTSAGSPPPSTEMELEKARTEAMVQLTNVLQRHVRVRYEVSTDELVAAVSPSLADRASTRSRACAYRLLRHSLVDKDSVERLLEHSLDWYIVKSLQRDNKHAAEREQVVKLIRAIVEVGAERNSLHLSAGLGRVPLSEPIMRALIAVADHPDDPFKNICCETLVEILLIDVDLTVRTGGTRVLFQALAEGPTELISLIAMAFLYIVDAPKTRAYMHPGTDLEIALCGITDAYGKGIAHTERMRSTGKVANVILRTWSGLMYLCLNDMLAIRTMINTLRIPSLETREVVLDMFFELLNIEMPEWYKPFIDGRRLTMYRRHRPLSQQVKTKEAPIKSTDKFHLTDHFLGLLTAVLTKAGILDALIAMLEESTLGSNLTRKATLLMGEILQIANRVLPLSFAAKLQSIPRIFSLSADYTDPEHRIVGTTALAAIDSFNRHRSRLQPITTITNSRQRANSVEDHVRRGQRQVEQVKIKMAMQMDDKTFQGSIIDTQVMLTRDYTKWNYDTLLDLIEGPLLNAKRLEEAIRVSKFIKRLMTFFHPENRRFSEIRKSKTNLKWIKLGCTLLTTLMANADGVRYLQMEDELLPQIVKGFRQLDPILSSTTASDFDPIFSKKRVEETLTSGYLEMLGTLSKQKDGLELLERHKIFTAFYRMSELRSREDLIKGIIENLDYTSDGHPRIVLSKALTSSYKHIRLFATRHLGVLIQATPTANAWMLRLLLTQLYDPDPAVSELAVQFLEEACQSQDILKIVVDMHPTLEHLGEVANTLLFKFMATPVGFRYLYDVGFIERELDIWLHERNLQYVVEIETYLSRELNLHTTEEFEEEQQVFDSVAPTHFYGELAKTDLGCQVLQEKGHFLDFAHFVRQHALESDDLEIIFRLKSVLWAVGNIATGEGGLHFLEEEEIIPVVIEIAESSPVLSLRGTCFFILGLISSTAQGAEILDDYGWESTLSPLGAPTGLCIPSDLDKFVSIPAWSQPEQSTKRVVLTPPTSQEELDVLTTIGNLANTVIANTASRSLAKMKSKAEFRHAFSSPSLYYRVLHMISTQRLRLPVRRFILELFDVPLDSNTVRVLSTYAKTLREPEVAPDESSTEKPKPRLQPRVSIFGRPTRGAASQSSSDESMEDLDMDSSDEEKPPRKPLAHERPVSLMPVKRVAGFDGHDMDEAKDKEGEANAKELPGRPPVALPTRRNLNGSKYRRRVANEDVEDDEF</sequence>
<dbReference type="FunCoup" id="A0A286UC04">
    <property type="interactions" value="237"/>
</dbReference>
<dbReference type="InterPro" id="IPR029452">
    <property type="entry name" value="RICTOR_V"/>
</dbReference>
<protein>
    <submittedName>
        <fullName evidence="6">Cytosolic regulator pianissimo</fullName>
    </submittedName>
</protein>
<dbReference type="InParanoid" id="A0A286UC04"/>